<evidence type="ECO:0000256" key="2">
    <source>
        <dbReference type="ARBA" id="ARBA00022803"/>
    </source>
</evidence>
<dbReference type="PANTHER" id="PTHR45586">
    <property type="entry name" value="TPR REPEAT-CONTAINING PROTEIN PA4667"/>
    <property type="match status" value="1"/>
</dbReference>
<dbReference type="SUPFAM" id="SSF48452">
    <property type="entry name" value="TPR-like"/>
    <property type="match status" value="1"/>
</dbReference>
<evidence type="ECO:0000313" key="4">
    <source>
        <dbReference type="EMBL" id="MCE7011000.1"/>
    </source>
</evidence>
<gene>
    <name evidence="4" type="ORF">LWC34_50580</name>
</gene>
<dbReference type="PANTHER" id="PTHR45586:SF1">
    <property type="entry name" value="LIPOPOLYSACCHARIDE ASSEMBLY PROTEIN B"/>
    <property type="match status" value="1"/>
</dbReference>
<reference evidence="4 5" key="1">
    <citation type="submission" date="2021-12" db="EMBL/GenBank/DDBJ databases">
        <title>Genome sequence of Kibdelosporangium philippinense ATCC 49844.</title>
        <authorList>
            <person name="Fedorov E.A."/>
            <person name="Omeragic M."/>
            <person name="Shalygina K.F."/>
            <person name="Maclea K.S."/>
        </authorList>
    </citation>
    <scope>NUCLEOTIDE SEQUENCE [LARGE SCALE GENOMIC DNA]</scope>
    <source>
        <strain evidence="4 5">ATCC 49844</strain>
    </source>
</reference>
<keyword evidence="1" id="KW-0677">Repeat</keyword>
<name>A0ABS8ZTE7_9PSEU</name>
<evidence type="ECO:0000313" key="5">
    <source>
        <dbReference type="Proteomes" id="UP001521150"/>
    </source>
</evidence>
<evidence type="ECO:0000256" key="3">
    <source>
        <dbReference type="SAM" id="MobiDB-lite"/>
    </source>
</evidence>
<accession>A0ABS8ZTE7</accession>
<dbReference type="InterPro" id="IPR051012">
    <property type="entry name" value="CellSynth/LPSAsmb/PSIAsmb"/>
</dbReference>
<dbReference type="Gene3D" id="1.25.40.10">
    <property type="entry name" value="Tetratricopeptide repeat domain"/>
    <property type="match status" value="1"/>
</dbReference>
<feature type="compositionally biased region" description="Basic residues" evidence="3">
    <location>
        <begin position="409"/>
        <end position="419"/>
    </location>
</feature>
<sequence length="440" mass="48015">MEHECSAEQLDAEGEVAVARLVADSGDLPHALRHLADAIAYDPRLPDVHEALAEIIARAGGAEQLLQVLDEVEGQDFIGTIALRAHASAVAGQWDGAVATLFAVAGHEPSRSWLDVAWLRRPDLPDHVSPKAMAIAVGRLAQGLADPVPDDEREPLLPAWELLSASVARHGDHAMLLWCASLLARRLGEHDEAIAWAEKSYEIEPSHEAVVVKGYALRSAGRNDEAIALWEAEIERTPEDLGLCLDVAELLGSTNRPAEALKWTQHVLDREPDHPKAGAVALGLRYDLDEDVTRLIALADQVREQPGSFAEHVLAKLSNHRPWLGLVPEPEEAVINLLRQVLGKQDWQPDSLSTVTLSAVEPPSALLALRTAFPRPLSPSSRCLSLTSGSRPARRRMSCGDTTAPSRIPRCRHRPKRSRMRSGARPLFIGCRRSTPTTAR</sequence>
<evidence type="ECO:0000256" key="1">
    <source>
        <dbReference type="ARBA" id="ARBA00022737"/>
    </source>
</evidence>
<keyword evidence="2" id="KW-0802">TPR repeat</keyword>
<organism evidence="4 5">
    <name type="scientific">Kibdelosporangium philippinense</name>
    <dbReference type="NCBI Taxonomy" id="211113"/>
    <lineage>
        <taxon>Bacteria</taxon>
        <taxon>Bacillati</taxon>
        <taxon>Actinomycetota</taxon>
        <taxon>Actinomycetes</taxon>
        <taxon>Pseudonocardiales</taxon>
        <taxon>Pseudonocardiaceae</taxon>
        <taxon>Kibdelosporangium</taxon>
    </lineage>
</organism>
<dbReference type="InterPro" id="IPR011990">
    <property type="entry name" value="TPR-like_helical_dom_sf"/>
</dbReference>
<feature type="region of interest" description="Disordered" evidence="3">
    <location>
        <begin position="383"/>
        <end position="419"/>
    </location>
</feature>
<dbReference type="RefSeq" id="WP_233733306.1">
    <property type="nucleotide sequence ID" value="NZ_JAJVCN010000004.1"/>
</dbReference>
<dbReference type="Proteomes" id="UP001521150">
    <property type="component" value="Unassembled WGS sequence"/>
</dbReference>
<keyword evidence="5" id="KW-1185">Reference proteome</keyword>
<dbReference type="Pfam" id="PF13432">
    <property type="entry name" value="TPR_16"/>
    <property type="match status" value="2"/>
</dbReference>
<comment type="caution">
    <text evidence="4">The sequence shown here is derived from an EMBL/GenBank/DDBJ whole genome shotgun (WGS) entry which is preliminary data.</text>
</comment>
<proteinExistence type="predicted"/>
<protein>
    <submittedName>
        <fullName evidence="4">Tetratricopeptide repeat protein</fullName>
    </submittedName>
</protein>
<dbReference type="EMBL" id="JAJVCN010000004">
    <property type="protein sequence ID" value="MCE7011000.1"/>
    <property type="molecule type" value="Genomic_DNA"/>
</dbReference>